<reference evidence="5" key="2">
    <citation type="journal article" date="2024" name="Environ. Microbiol.">
        <title>Genome analysis and description of Tunturibacter gen. nov. expands the diversity of Terriglobia in tundra soils.</title>
        <authorList>
            <person name="Messyasz A."/>
            <person name="Mannisto M.K."/>
            <person name="Kerkhof L.J."/>
            <person name="Haggblom M.M."/>
        </authorList>
    </citation>
    <scope>NUCLEOTIDE SEQUENCE</scope>
    <source>
        <strain evidence="5">M8UP23</strain>
    </source>
</reference>
<dbReference type="Pfam" id="PF07702">
    <property type="entry name" value="UTRA"/>
    <property type="match status" value="1"/>
</dbReference>
<dbReference type="RefSeq" id="WP_353069927.1">
    <property type="nucleotide sequence ID" value="NZ_CP132932.1"/>
</dbReference>
<protein>
    <submittedName>
        <fullName evidence="5">GntR family transcriptional regulator</fullName>
    </submittedName>
</protein>
<dbReference type="AlphaFoldDB" id="A0AAU7ZI10"/>
<dbReference type="PANTHER" id="PTHR44846:SF1">
    <property type="entry name" value="MANNOSYL-D-GLYCERATE TRANSPORT_METABOLISM SYSTEM REPRESSOR MNGR-RELATED"/>
    <property type="match status" value="1"/>
</dbReference>
<sequence length="293" mass="33158">MVVKVDQRDAYVWSTFASRHCEHMTTTPSQTASAVRSLDKNGFVPLYYQIQRALIEKIHSGELRKGDLLASEGELARAYQVSRVTARQALQGLKARGYAFSQRGRGTFVTKSKVEEQLSQLQGFTEETMQRGRVPSSRVLEQRVVDADNELAEDLEVQIGAPVMILRRLRLADGTPMAVEKTYVSLRHFPGIERTNFAEQSLYHTLREQFGVRVAWAAEAIEVMPATWEESELLDVPANTSVLSISRNTITAERMPIEVTVSRYRGDRYRALIRIPAATLPTSERIHEEKCFV</sequence>
<dbReference type="Pfam" id="PF00392">
    <property type="entry name" value="GntR"/>
    <property type="match status" value="1"/>
</dbReference>
<keyword evidence="1" id="KW-0805">Transcription regulation</keyword>
<gene>
    <name evidence="5" type="ORF">RBB75_06355</name>
</gene>
<feature type="domain" description="HTH gntR-type" evidence="4">
    <location>
        <begin position="44"/>
        <end position="112"/>
    </location>
</feature>
<dbReference type="PROSITE" id="PS50949">
    <property type="entry name" value="HTH_GNTR"/>
    <property type="match status" value="1"/>
</dbReference>
<dbReference type="KEGG" id="temp:RBB75_06355"/>
<dbReference type="SMART" id="SM00866">
    <property type="entry name" value="UTRA"/>
    <property type="match status" value="1"/>
</dbReference>
<dbReference type="SUPFAM" id="SSF46785">
    <property type="entry name" value="Winged helix' DNA-binding domain"/>
    <property type="match status" value="1"/>
</dbReference>
<dbReference type="InterPro" id="IPR028978">
    <property type="entry name" value="Chorismate_lyase_/UTRA_dom_sf"/>
</dbReference>
<organism evidence="5">
    <name type="scientific">Tunturiibacter empetritectus</name>
    <dbReference type="NCBI Taxonomy" id="3069691"/>
    <lineage>
        <taxon>Bacteria</taxon>
        <taxon>Pseudomonadati</taxon>
        <taxon>Acidobacteriota</taxon>
        <taxon>Terriglobia</taxon>
        <taxon>Terriglobales</taxon>
        <taxon>Acidobacteriaceae</taxon>
        <taxon>Tunturiibacter</taxon>
    </lineage>
</organism>
<dbReference type="InterPro" id="IPR000524">
    <property type="entry name" value="Tscrpt_reg_HTH_GntR"/>
</dbReference>
<dbReference type="GO" id="GO:0003677">
    <property type="term" value="F:DNA binding"/>
    <property type="evidence" value="ECO:0007669"/>
    <property type="project" value="UniProtKB-KW"/>
</dbReference>
<evidence type="ECO:0000256" key="1">
    <source>
        <dbReference type="ARBA" id="ARBA00023015"/>
    </source>
</evidence>
<dbReference type="InterPro" id="IPR036388">
    <property type="entry name" value="WH-like_DNA-bd_sf"/>
</dbReference>
<dbReference type="Gene3D" id="1.10.10.10">
    <property type="entry name" value="Winged helix-like DNA-binding domain superfamily/Winged helix DNA-binding domain"/>
    <property type="match status" value="1"/>
</dbReference>
<keyword evidence="2" id="KW-0238">DNA-binding</keyword>
<evidence type="ECO:0000256" key="3">
    <source>
        <dbReference type="ARBA" id="ARBA00023163"/>
    </source>
</evidence>
<proteinExistence type="predicted"/>
<dbReference type="GO" id="GO:0045892">
    <property type="term" value="P:negative regulation of DNA-templated transcription"/>
    <property type="evidence" value="ECO:0007669"/>
    <property type="project" value="TreeGrafter"/>
</dbReference>
<dbReference type="InterPro" id="IPR011663">
    <property type="entry name" value="UTRA"/>
</dbReference>
<evidence type="ECO:0000256" key="2">
    <source>
        <dbReference type="ARBA" id="ARBA00023125"/>
    </source>
</evidence>
<name>A0AAU7ZI10_9BACT</name>
<dbReference type="PRINTS" id="PR00035">
    <property type="entry name" value="HTHGNTR"/>
</dbReference>
<evidence type="ECO:0000259" key="4">
    <source>
        <dbReference type="PROSITE" id="PS50949"/>
    </source>
</evidence>
<keyword evidence="3" id="KW-0804">Transcription</keyword>
<dbReference type="EMBL" id="CP132932">
    <property type="protein sequence ID" value="XCB27940.1"/>
    <property type="molecule type" value="Genomic_DNA"/>
</dbReference>
<dbReference type="InterPro" id="IPR050679">
    <property type="entry name" value="Bact_HTH_transcr_reg"/>
</dbReference>
<reference evidence="5" key="1">
    <citation type="submission" date="2023-08" db="EMBL/GenBank/DDBJ databases">
        <authorList>
            <person name="Messyasz A."/>
            <person name="Mannisto M.K."/>
            <person name="Kerkhof L.J."/>
            <person name="Haggblom M."/>
        </authorList>
    </citation>
    <scope>NUCLEOTIDE SEQUENCE</scope>
    <source>
        <strain evidence="5">M8UP23</strain>
    </source>
</reference>
<dbReference type="SUPFAM" id="SSF64288">
    <property type="entry name" value="Chorismate lyase-like"/>
    <property type="match status" value="1"/>
</dbReference>
<dbReference type="GO" id="GO:0003700">
    <property type="term" value="F:DNA-binding transcription factor activity"/>
    <property type="evidence" value="ECO:0007669"/>
    <property type="project" value="InterPro"/>
</dbReference>
<evidence type="ECO:0000313" key="5">
    <source>
        <dbReference type="EMBL" id="XCB27940.1"/>
    </source>
</evidence>
<dbReference type="PANTHER" id="PTHR44846">
    <property type="entry name" value="MANNOSYL-D-GLYCERATE TRANSPORT/METABOLISM SYSTEM REPRESSOR MNGR-RELATED"/>
    <property type="match status" value="1"/>
</dbReference>
<dbReference type="CDD" id="cd07377">
    <property type="entry name" value="WHTH_GntR"/>
    <property type="match status" value="1"/>
</dbReference>
<dbReference type="InterPro" id="IPR036390">
    <property type="entry name" value="WH_DNA-bd_sf"/>
</dbReference>
<dbReference type="SMART" id="SM00345">
    <property type="entry name" value="HTH_GNTR"/>
    <property type="match status" value="1"/>
</dbReference>
<accession>A0AAU7ZI10</accession>
<dbReference type="Gene3D" id="3.40.1410.10">
    <property type="entry name" value="Chorismate lyase-like"/>
    <property type="match status" value="1"/>
</dbReference>